<sequence>MKKVEKKFPRTQVIERQNERTRQVLELDEKALEQIRGGSADYGLPPPDEDIIKNPKFQLP</sequence>
<evidence type="ECO:0000256" key="1">
    <source>
        <dbReference type="SAM" id="MobiDB-lite"/>
    </source>
</evidence>
<name>A0A084T1B1_9BACT</name>
<evidence type="ECO:0000313" key="2">
    <source>
        <dbReference type="EMBL" id="KFA94496.1"/>
    </source>
</evidence>
<feature type="region of interest" description="Disordered" evidence="1">
    <location>
        <begin position="37"/>
        <end position="60"/>
    </location>
</feature>
<evidence type="ECO:0000313" key="3">
    <source>
        <dbReference type="Proteomes" id="UP000028547"/>
    </source>
</evidence>
<dbReference type="EMBL" id="JPMI01000010">
    <property type="protein sequence ID" value="KFA94496.1"/>
    <property type="molecule type" value="Genomic_DNA"/>
</dbReference>
<accession>A0A084T1B1</accession>
<dbReference type="AlphaFoldDB" id="A0A084T1B1"/>
<proteinExistence type="predicted"/>
<gene>
    <name evidence="2" type="ORF">Q664_02380</name>
</gene>
<dbReference type="Proteomes" id="UP000028547">
    <property type="component" value="Unassembled WGS sequence"/>
</dbReference>
<reference evidence="2 3" key="1">
    <citation type="submission" date="2014-07" db="EMBL/GenBank/DDBJ databases">
        <title>Draft Genome Sequence of Gephyronic Acid Producer, Cystobacter violaceus Strain Cb vi76.</title>
        <authorList>
            <person name="Stevens D.C."/>
            <person name="Young J."/>
            <person name="Carmichael R."/>
            <person name="Tan J."/>
            <person name="Taylor R.E."/>
        </authorList>
    </citation>
    <scope>NUCLEOTIDE SEQUENCE [LARGE SCALE GENOMIC DNA]</scope>
    <source>
        <strain evidence="2 3">Cb vi76</strain>
    </source>
</reference>
<comment type="caution">
    <text evidence="2">The sequence shown here is derived from an EMBL/GenBank/DDBJ whole genome shotgun (WGS) entry which is preliminary data.</text>
</comment>
<organism evidence="2 3">
    <name type="scientific">Archangium violaceum Cb vi76</name>
    <dbReference type="NCBI Taxonomy" id="1406225"/>
    <lineage>
        <taxon>Bacteria</taxon>
        <taxon>Pseudomonadati</taxon>
        <taxon>Myxococcota</taxon>
        <taxon>Myxococcia</taxon>
        <taxon>Myxococcales</taxon>
        <taxon>Cystobacterineae</taxon>
        <taxon>Archangiaceae</taxon>
        <taxon>Archangium</taxon>
    </lineage>
</organism>
<dbReference type="RefSeq" id="WP_043389430.1">
    <property type="nucleotide sequence ID" value="NZ_JPMI01000010.1"/>
</dbReference>
<protein>
    <submittedName>
        <fullName evidence="2">Uncharacterized protein</fullName>
    </submittedName>
</protein>